<dbReference type="HOGENOM" id="CLU_1945881_0_0_9"/>
<evidence type="ECO:0000313" key="3">
    <source>
        <dbReference type="Proteomes" id="UP000002730"/>
    </source>
</evidence>
<proteinExistence type="predicted"/>
<sequence>MKKILKDFLFGLLLMFNITICKFLVTLPFEMPMDFTNENYSYVINREFLVTSLPALVITLIYTRLLKTKTKADALRKSIIWTIVVILNYSLIGIGNDNFKIIFGGWGIYSLIASVFIAPILSLYIRKHN</sequence>
<keyword evidence="3" id="KW-1185">Reference proteome</keyword>
<gene>
    <name evidence="2" type="ordered locus">Clocel_0449</name>
</gene>
<reference evidence="2 3" key="1">
    <citation type="submission" date="2010-08" db="EMBL/GenBank/DDBJ databases">
        <title>Complete sequence of Clostridium cellulovorans 743B.</title>
        <authorList>
            <consortium name="US DOE Joint Genome Institute"/>
            <person name="Lucas S."/>
            <person name="Copeland A."/>
            <person name="Lapidus A."/>
            <person name="Cheng J.-F."/>
            <person name="Bruce D."/>
            <person name="Goodwin L."/>
            <person name="Pitluck S."/>
            <person name="Chertkov O."/>
            <person name="Detter J.C."/>
            <person name="Han C."/>
            <person name="Tapia R."/>
            <person name="Land M."/>
            <person name="Hauser L."/>
            <person name="Chang Y.-J."/>
            <person name="Jeffries C."/>
            <person name="Kyrpides N."/>
            <person name="Ivanova N."/>
            <person name="Mikhailova N."/>
            <person name="Hemme C.L."/>
            <person name="Woyke T."/>
        </authorList>
    </citation>
    <scope>NUCLEOTIDE SEQUENCE [LARGE SCALE GENOMIC DNA]</scope>
    <source>
        <strain evidence="3">ATCC 35296 / DSM 3052 / OCM 3 / 743B</strain>
    </source>
</reference>
<evidence type="ECO:0000256" key="1">
    <source>
        <dbReference type="SAM" id="Phobius"/>
    </source>
</evidence>
<organism evidence="2 3">
    <name type="scientific">Clostridium cellulovorans (strain ATCC 35296 / DSM 3052 / OCM 3 / 743B)</name>
    <dbReference type="NCBI Taxonomy" id="573061"/>
    <lineage>
        <taxon>Bacteria</taxon>
        <taxon>Bacillati</taxon>
        <taxon>Bacillota</taxon>
        <taxon>Clostridia</taxon>
        <taxon>Eubacteriales</taxon>
        <taxon>Clostridiaceae</taxon>
        <taxon>Clostridium</taxon>
    </lineage>
</organism>
<name>D9SQF8_CLOC7</name>
<protein>
    <submittedName>
        <fullName evidence="2">Uncharacterized protein</fullName>
    </submittedName>
</protein>
<dbReference type="OrthoDB" id="3010316at2"/>
<dbReference type="EMBL" id="CP002160">
    <property type="protein sequence ID" value="ADL50225.1"/>
    <property type="molecule type" value="Genomic_DNA"/>
</dbReference>
<feature type="transmembrane region" description="Helical" evidence="1">
    <location>
        <begin position="78"/>
        <end position="95"/>
    </location>
</feature>
<keyword evidence="1" id="KW-0472">Membrane</keyword>
<keyword evidence="1" id="KW-1133">Transmembrane helix</keyword>
<feature type="transmembrane region" description="Helical" evidence="1">
    <location>
        <begin position="48"/>
        <end position="66"/>
    </location>
</feature>
<dbReference type="AlphaFoldDB" id="D9SQF8"/>
<feature type="transmembrane region" description="Helical" evidence="1">
    <location>
        <begin position="7"/>
        <end position="28"/>
    </location>
</feature>
<evidence type="ECO:0000313" key="2">
    <source>
        <dbReference type="EMBL" id="ADL50225.1"/>
    </source>
</evidence>
<dbReference type="Proteomes" id="UP000002730">
    <property type="component" value="Chromosome"/>
</dbReference>
<dbReference type="eggNOG" id="ENOG502ZGUD">
    <property type="taxonomic scope" value="Bacteria"/>
</dbReference>
<dbReference type="RefSeq" id="WP_010075005.1">
    <property type="nucleotide sequence ID" value="NC_014393.1"/>
</dbReference>
<feature type="transmembrane region" description="Helical" evidence="1">
    <location>
        <begin position="101"/>
        <end position="125"/>
    </location>
</feature>
<keyword evidence="1" id="KW-0812">Transmembrane</keyword>
<dbReference type="KEGG" id="ccb:Clocel_0449"/>
<accession>D9SQF8</accession>